<gene>
    <name evidence="2" type="ORF">O9Z63_02545</name>
</gene>
<name>A0ABY7PQG3_9BACT</name>
<protein>
    <recommendedName>
        <fullName evidence="4">Lipoprotein</fullName>
    </recommendedName>
</protein>
<accession>A0ABY7PQG3</accession>
<keyword evidence="3" id="KW-1185">Reference proteome</keyword>
<dbReference type="Proteomes" id="UP001211872">
    <property type="component" value="Chromosome"/>
</dbReference>
<keyword evidence="1" id="KW-0732">Signal</keyword>
<evidence type="ECO:0000256" key="1">
    <source>
        <dbReference type="SAM" id="SignalP"/>
    </source>
</evidence>
<dbReference type="PROSITE" id="PS51257">
    <property type="entry name" value="PROKAR_LIPOPROTEIN"/>
    <property type="match status" value="1"/>
</dbReference>
<dbReference type="EMBL" id="CP115396">
    <property type="protein sequence ID" value="WBO85126.1"/>
    <property type="molecule type" value="Genomic_DNA"/>
</dbReference>
<feature type="chain" id="PRO_5046172894" description="Lipoprotein" evidence="1">
    <location>
        <begin position="20"/>
        <end position="216"/>
    </location>
</feature>
<evidence type="ECO:0000313" key="3">
    <source>
        <dbReference type="Proteomes" id="UP001211872"/>
    </source>
</evidence>
<dbReference type="RefSeq" id="WP_270127716.1">
    <property type="nucleotide sequence ID" value="NZ_CP115396.1"/>
</dbReference>
<evidence type="ECO:0000313" key="2">
    <source>
        <dbReference type="EMBL" id="WBO85126.1"/>
    </source>
</evidence>
<sequence length="216" mass="23657">MIALLRLPLSLLLAATVLAGCKSADRVMFQTPNHRLSSQLPPLEITVDNGPMAFTEGALPDDPLRVFRQEVGQNLMEAADTSRYGYVKLLVKQAEVTRTGRFFQGVQMVTMMVPSLLGLPVEYYRTNVQAEVQILNAHNDVIGTFSGAGRSKVRVAMYHGYSQANAPRLADMQALRLALDQIRPQLEASADTLRQQLLATGPLQEDSVDTNTSSGQ</sequence>
<evidence type="ECO:0008006" key="4">
    <source>
        <dbReference type="Google" id="ProtNLM"/>
    </source>
</evidence>
<feature type="signal peptide" evidence="1">
    <location>
        <begin position="1"/>
        <end position="19"/>
    </location>
</feature>
<organism evidence="2 3">
    <name type="scientific">Hymenobacter yonginensis</name>
    <dbReference type="NCBI Taxonomy" id="748197"/>
    <lineage>
        <taxon>Bacteria</taxon>
        <taxon>Pseudomonadati</taxon>
        <taxon>Bacteroidota</taxon>
        <taxon>Cytophagia</taxon>
        <taxon>Cytophagales</taxon>
        <taxon>Hymenobacteraceae</taxon>
        <taxon>Hymenobacter</taxon>
    </lineage>
</organism>
<proteinExistence type="predicted"/>
<reference evidence="2 3" key="1">
    <citation type="journal article" date="2011" name="Int. J. Syst. Evol. Microbiol.">
        <title>Hymenobacter yonginensis sp. nov., isolated from a mesotrophic artificial lake.</title>
        <authorList>
            <person name="Joung Y."/>
            <person name="Cho S.H."/>
            <person name="Kim H."/>
            <person name="Kim S.B."/>
            <person name="Joh K."/>
        </authorList>
    </citation>
    <scope>NUCLEOTIDE SEQUENCE [LARGE SCALE GENOMIC DNA]</scope>
    <source>
        <strain evidence="2 3">KCTC 22745</strain>
    </source>
</reference>